<dbReference type="GO" id="GO:0005634">
    <property type="term" value="C:nucleus"/>
    <property type="evidence" value="ECO:0007669"/>
    <property type="project" value="TreeGrafter"/>
</dbReference>
<dbReference type="InterPro" id="IPR001351">
    <property type="entry name" value="Ribosomal_uS3_C"/>
</dbReference>
<dbReference type="InterPro" id="IPR009019">
    <property type="entry name" value="KH_sf_prok-type"/>
</dbReference>
<dbReference type="InterPro" id="IPR004044">
    <property type="entry name" value="KH_dom_type_2"/>
</dbReference>
<evidence type="ECO:0000256" key="2">
    <source>
        <dbReference type="ARBA" id="ARBA00022884"/>
    </source>
</evidence>
<dbReference type="NCBIfam" id="NF003219">
    <property type="entry name" value="PRK04191.1"/>
    <property type="match status" value="1"/>
</dbReference>
<dbReference type="Gene3D" id="3.30.300.20">
    <property type="match status" value="1"/>
</dbReference>
<evidence type="ECO:0000259" key="8">
    <source>
        <dbReference type="PROSITE" id="PS50823"/>
    </source>
</evidence>
<keyword evidence="4" id="KW-0687">Ribonucleoprotein</keyword>
<dbReference type="AlphaFoldDB" id="A0A7S1PF34"/>
<dbReference type="GO" id="GO:0022627">
    <property type="term" value="C:cytosolic small ribosomal subunit"/>
    <property type="evidence" value="ECO:0007669"/>
    <property type="project" value="TreeGrafter"/>
</dbReference>
<evidence type="ECO:0000256" key="4">
    <source>
        <dbReference type="ARBA" id="ARBA00023274"/>
    </source>
</evidence>
<comment type="similarity">
    <text evidence="1">Belongs to the universal ribosomal protein uS3 family.</text>
</comment>
<accession>A0A7S1PF34</accession>
<evidence type="ECO:0000256" key="3">
    <source>
        <dbReference type="ARBA" id="ARBA00022980"/>
    </source>
</evidence>
<keyword evidence="3" id="KW-0689">Ribosomal protein</keyword>
<dbReference type="InterPro" id="IPR036419">
    <property type="entry name" value="Ribosomal_S3_C_sf"/>
</dbReference>
<dbReference type="PANTHER" id="PTHR11760">
    <property type="entry name" value="30S/40S RIBOSOMAL PROTEIN S3"/>
    <property type="match status" value="1"/>
</dbReference>
<evidence type="ECO:0000256" key="1">
    <source>
        <dbReference type="ARBA" id="ARBA00010761"/>
    </source>
</evidence>
<dbReference type="FunFam" id="3.30.300.20:FF:000006">
    <property type="entry name" value="40S ribosomal protein S3"/>
    <property type="match status" value="1"/>
</dbReference>
<evidence type="ECO:0000313" key="9">
    <source>
        <dbReference type="EMBL" id="CAD9077178.1"/>
    </source>
</evidence>
<dbReference type="PROSITE" id="PS50823">
    <property type="entry name" value="KH_TYPE_2"/>
    <property type="match status" value="1"/>
</dbReference>
<dbReference type="EMBL" id="HBGD01000532">
    <property type="protein sequence ID" value="CAD9077178.1"/>
    <property type="molecule type" value="Transcribed_RNA"/>
</dbReference>
<dbReference type="Gene3D" id="3.30.1140.32">
    <property type="entry name" value="Ribosomal protein S3, C-terminal domain"/>
    <property type="match status" value="1"/>
</dbReference>
<protein>
    <recommendedName>
        <fullName evidence="5">Small ribosomal subunit protein uS3</fullName>
    </recommendedName>
    <alternativeName>
        <fullName evidence="6">40S ribosomal protein S3</fullName>
    </alternativeName>
</protein>
<dbReference type="GO" id="GO:0003723">
    <property type="term" value="F:RNA binding"/>
    <property type="evidence" value="ECO:0007669"/>
    <property type="project" value="UniProtKB-UniRule"/>
</dbReference>
<feature type="domain" description="KH type-2" evidence="8">
    <location>
        <begin position="22"/>
        <end position="93"/>
    </location>
</feature>
<dbReference type="CDD" id="cd02413">
    <property type="entry name" value="KH-II_40S_S3"/>
    <property type="match status" value="1"/>
</dbReference>
<dbReference type="Pfam" id="PF07650">
    <property type="entry name" value="KH_2"/>
    <property type="match status" value="1"/>
</dbReference>
<dbReference type="InterPro" id="IPR057258">
    <property type="entry name" value="Ribosomal_uS3"/>
</dbReference>
<dbReference type="InterPro" id="IPR005703">
    <property type="entry name" value="Ribosomal_uS3_euk/arc"/>
</dbReference>
<dbReference type="Pfam" id="PF00189">
    <property type="entry name" value="Ribosomal_S3_C"/>
    <property type="match status" value="1"/>
</dbReference>
<evidence type="ECO:0000256" key="7">
    <source>
        <dbReference type="PROSITE-ProRule" id="PRU00118"/>
    </source>
</evidence>
<dbReference type="PANTHER" id="PTHR11760:SF32">
    <property type="entry name" value="SMALL RIBOSOMAL SUBUNIT PROTEIN US3"/>
    <property type="match status" value="1"/>
</dbReference>
<keyword evidence="2 7" id="KW-0694">RNA-binding</keyword>
<dbReference type="FunFam" id="3.30.1140.32:FF:000013">
    <property type="entry name" value="40S ribosomal protein S3"/>
    <property type="match status" value="1"/>
</dbReference>
<dbReference type="NCBIfam" id="TIGR01008">
    <property type="entry name" value="uS3_euk_arch"/>
    <property type="match status" value="1"/>
</dbReference>
<dbReference type="GO" id="GO:0003735">
    <property type="term" value="F:structural constituent of ribosome"/>
    <property type="evidence" value="ECO:0007669"/>
    <property type="project" value="InterPro"/>
</dbReference>
<proteinExistence type="inferred from homology"/>
<name>A0A7S1PF34_9EUKA</name>
<dbReference type="InterPro" id="IPR015946">
    <property type="entry name" value="KH_dom-like_a/b"/>
</dbReference>
<dbReference type="SUPFAM" id="SSF54821">
    <property type="entry name" value="Ribosomal protein S3 C-terminal domain"/>
    <property type="match status" value="1"/>
</dbReference>
<gene>
    <name evidence="9" type="ORF">PCOS0759_LOCUS409</name>
</gene>
<sequence length="229" mass="25371">MSNQLKSKKRFFVSQGVFVAELNEFLKRELGNKGYAGVEVNPTPKRKEIIISATQPQEVLGDKGRRIRELTSAVQKRFNLDDSAVELYAKSVPDRGLSANAQAEAVKSSLLEGVAVRKACYGAIRFIMDAGATGCEIIVSGKLRAQRASAMKFREGYMLRTGHPTTYYVATAVRHVKLRQGVLGVQVKIMLPWDATGRKGPSRVIPDRVEIVNTKEGEDWSRYEPASVQ</sequence>
<reference evidence="9" key="1">
    <citation type="submission" date="2021-01" db="EMBL/GenBank/DDBJ databases">
        <authorList>
            <person name="Corre E."/>
            <person name="Pelletier E."/>
            <person name="Niang G."/>
            <person name="Scheremetjew M."/>
            <person name="Finn R."/>
            <person name="Kale V."/>
            <person name="Holt S."/>
            <person name="Cochrane G."/>
            <person name="Meng A."/>
            <person name="Brown T."/>
            <person name="Cohen L."/>
        </authorList>
    </citation>
    <scope>NUCLEOTIDE SEQUENCE</scope>
    <source>
        <strain evidence="9">WS</strain>
    </source>
</reference>
<evidence type="ECO:0000256" key="6">
    <source>
        <dbReference type="ARBA" id="ARBA00035408"/>
    </source>
</evidence>
<dbReference type="SUPFAM" id="SSF54814">
    <property type="entry name" value="Prokaryotic type KH domain (KH-domain type II)"/>
    <property type="match status" value="1"/>
</dbReference>
<evidence type="ECO:0000256" key="5">
    <source>
        <dbReference type="ARBA" id="ARBA00035257"/>
    </source>
</evidence>
<organism evidence="9">
    <name type="scientific">Percolomonas cosmopolitus</name>
    <dbReference type="NCBI Taxonomy" id="63605"/>
    <lineage>
        <taxon>Eukaryota</taxon>
        <taxon>Discoba</taxon>
        <taxon>Heterolobosea</taxon>
        <taxon>Tetramitia</taxon>
        <taxon>Eutetramitia</taxon>
        <taxon>Percolomonadidae</taxon>
        <taxon>Percolomonas</taxon>
    </lineage>
</organism>
<dbReference type="GO" id="GO:0006412">
    <property type="term" value="P:translation"/>
    <property type="evidence" value="ECO:0007669"/>
    <property type="project" value="InterPro"/>
</dbReference>